<protein>
    <recommendedName>
        <fullName evidence="4">Low-complexity tail membrane protein</fullName>
    </recommendedName>
</protein>
<dbReference type="Proteomes" id="UP001050975">
    <property type="component" value="Unassembled WGS sequence"/>
</dbReference>
<feature type="transmembrane region" description="Helical" evidence="1">
    <location>
        <begin position="97"/>
        <end position="117"/>
    </location>
</feature>
<keyword evidence="1" id="KW-0812">Transmembrane</keyword>
<evidence type="ECO:0000256" key="1">
    <source>
        <dbReference type="SAM" id="Phobius"/>
    </source>
</evidence>
<dbReference type="NCBIfam" id="NF033183">
    <property type="entry name" value="colliding_TM"/>
    <property type="match status" value="1"/>
</dbReference>
<dbReference type="InterPro" id="IPR049610">
    <property type="entry name" value="LCTMP-like"/>
</dbReference>
<dbReference type="AlphaFoldDB" id="A0AAV3X889"/>
<dbReference type="RefSeq" id="WP_226583969.1">
    <property type="nucleotide sequence ID" value="NZ_BLAY01000058.1"/>
</dbReference>
<sequence length="206" mass="22502">MRSFWSEPFLWIHLAGIAVLPLCLGVCLLGLASGEPLLPVWMEIFLVAAVGIVPVLWMQLMRPFNIFSVLIFALKPEQLTSQQTQILSLFKKTGNKVMAVIGAILLGWVLWQIYSLAPSVPALARFAPGWRGAGLLVAAIAFLLSNLFLQVPLSVCGVLVTSDSTFSQTEAYPGEKIHQDFTTPGFQVNSIWPFTSVETAPNSQGE</sequence>
<dbReference type="EMBL" id="BLAY01000058">
    <property type="protein sequence ID" value="GET39062.1"/>
    <property type="molecule type" value="Genomic_DNA"/>
</dbReference>
<accession>A0AAV3X889</accession>
<keyword evidence="3" id="KW-1185">Reference proteome</keyword>
<comment type="caution">
    <text evidence="2">The sequence shown here is derived from an EMBL/GenBank/DDBJ whole genome shotgun (WGS) entry which is preliminary data.</text>
</comment>
<keyword evidence="1" id="KW-1133">Transmembrane helix</keyword>
<evidence type="ECO:0008006" key="4">
    <source>
        <dbReference type="Google" id="ProtNLM"/>
    </source>
</evidence>
<feature type="transmembrane region" description="Helical" evidence="1">
    <location>
        <begin position="9"/>
        <end position="32"/>
    </location>
</feature>
<reference evidence="2" key="1">
    <citation type="submission" date="2019-10" db="EMBL/GenBank/DDBJ databases">
        <title>Draft genome sequece of Microseira wollei NIES-4236.</title>
        <authorList>
            <person name="Yamaguchi H."/>
            <person name="Suzuki S."/>
            <person name="Kawachi M."/>
        </authorList>
    </citation>
    <scope>NUCLEOTIDE SEQUENCE</scope>
    <source>
        <strain evidence="2">NIES-4236</strain>
    </source>
</reference>
<evidence type="ECO:0000313" key="2">
    <source>
        <dbReference type="EMBL" id="GET39062.1"/>
    </source>
</evidence>
<feature type="transmembrane region" description="Helical" evidence="1">
    <location>
        <begin position="129"/>
        <end position="149"/>
    </location>
</feature>
<gene>
    <name evidence="2" type="ORF">MiSe_38230</name>
</gene>
<organism evidence="2 3">
    <name type="scientific">Microseira wollei NIES-4236</name>
    <dbReference type="NCBI Taxonomy" id="2530354"/>
    <lineage>
        <taxon>Bacteria</taxon>
        <taxon>Bacillati</taxon>
        <taxon>Cyanobacteriota</taxon>
        <taxon>Cyanophyceae</taxon>
        <taxon>Oscillatoriophycideae</taxon>
        <taxon>Aerosakkonematales</taxon>
        <taxon>Aerosakkonemataceae</taxon>
        <taxon>Microseira</taxon>
    </lineage>
</organism>
<keyword evidence="1" id="KW-0472">Membrane</keyword>
<name>A0AAV3X889_9CYAN</name>
<evidence type="ECO:0000313" key="3">
    <source>
        <dbReference type="Proteomes" id="UP001050975"/>
    </source>
</evidence>
<proteinExistence type="predicted"/>
<feature type="transmembrane region" description="Helical" evidence="1">
    <location>
        <begin position="38"/>
        <end position="57"/>
    </location>
</feature>